<dbReference type="SUPFAM" id="SSF50978">
    <property type="entry name" value="WD40 repeat-like"/>
    <property type="match status" value="1"/>
</dbReference>
<dbReference type="Gene3D" id="2.130.10.10">
    <property type="entry name" value="YVTN repeat-like/Quinoprotein amine dehydrogenase"/>
    <property type="match status" value="1"/>
</dbReference>
<evidence type="ECO:0000313" key="2">
    <source>
        <dbReference type="Proteomes" id="UP000186601"/>
    </source>
</evidence>
<comment type="caution">
    <text evidence="1">The sequence shown here is derived from an EMBL/GenBank/DDBJ whole genome shotgun (WGS) entry which is preliminary data.</text>
</comment>
<proteinExistence type="predicted"/>
<dbReference type="InterPro" id="IPR015943">
    <property type="entry name" value="WD40/YVTN_repeat-like_dom_sf"/>
</dbReference>
<protein>
    <submittedName>
        <fullName evidence="1">Uncharacterized protein</fullName>
    </submittedName>
</protein>
<dbReference type="EMBL" id="MLYV02001349">
    <property type="protein sequence ID" value="PSR70535.1"/>
    <property type="molecule type" value="Genomic_DNA"/>
</dbReference>
<dbReference type="AlphaFoldDB" id="A0A2R6NDU9"/>
<accession>A0A2R6NDU9</accession>
<name>A0A2R6NDU9_9APHY</name>
<sequence>MEFVARPLLQRWAGKLQPLLAINSSRLVLAAGNTIHSYAFGSSPGPEQSSAVKLECTYTTSAFHPNHDITGLVSVPDGGHNGTMYLGYADGSLERITLPACHKFPDSSVVLDASLRERYDFHEGSLIESLSASSTHVLSLSSEGTAVFLPFDSVDPSPEIIHLNTRSWSSYLSTHSSAPYAAFGTSSTSPLSVHTIDTSHIAAHPSAFLAPSFKPEGASAVYAITSAPPTSPWGGSDQIIVSGWYDGIVRVHDLRSSRRTISESSTPSLLPTMTFADPWSFEPIYSLACGGGSASHIAAGSARHSVVAFWDIRASRKGWSVHAPGNDSSPVYSLIVDGSRVFGANESRGFVIDFGEGVTDATYPPIAVLEAAPQTRRGRGAWSLPIEGPKKGSPGFYVTTYKHQNSG</sequence>
<dbReference type="InterPro" id="IPR036322">
    <property type="entry name" value="WD40_repeat_dom_sf"/>
</dbReference>
<evidence type="ECO:0000313" key="1">
    <source>
        <dbReference type="EMBL" id="PSR70535.1"/>
    </source>
</evidence>
<dbReference type="OrthoDB" id="1259151at2759"/>
<gene>
    <name evidence="1" type="ORF">PHLCEN_2v13574</name>
</gene>
<organism evidence="1 2">
    <name type="scientific">Hermanssonia centrifuga</name>
    <dbReference type="NCBI Taxonomy" id="98765"/>
    <lineage>
        <taxon>Eukaryota</taxon>
        <taxon>Fungi</taxon>
        <taxon>Dikarya</taxon>
        <taxon>Basidiomycota</taxon>
        <taxon>Agaricomycotina</taxon>
        <taxon>Agaricomycetes</taxon>
        <taxon>Polyporales</taxon>
        <taxon>Meruliaceae</taxon>
        <taxon>Hermanssonia</taxon>
    </lineage>
</organism>
<reference evidence="1 2" key="1">
    <citation type="submission" date="2018-02" db="EMBL/GenBank/DDBJ databases">
        <title>Genome sequence of the basidiomycete white-rot fungus Phlebia centrifuga.</title>
        <authorList>
            <person name="Granchi Z."/>
            <person name="Peng M."/>
            <person name="de Vries R.P."/>
            <person name="Hilden K."/>
            <person name="Makela M.R."/>
            <person name="Grigoriev I."/>
            <person name="Riley R."/>
        </authorList>
    </citation>
    <scope>NUCLEOTIDE SEQUENCE [LARGE SCALE GENOMIC DNA]</scope>
    <source>
        <strain evidence="1 2">FBCC195</strain>
    </source>
</reference>
<dbReference type="Proteomes" id="UP000186601">
    <property type="component" value="Unassembled WGS sequence"/>
</dbReference>
<keyword evidence="2" id="KW-1185">Reference proteome</keyword>